<accession>A0ABP9UXN0</accession>
<evidence type="ECO:0000313" key="5">
    <source>
        <dbReference type="EMBL" id="GAA5494998.1"/>
    </source>
</evidence>
<name>A0ABP9UXN0_9BACT</name>
<feature type="domain" description="Fibronectin type-III" evidence="4">
    <location>
        <begin position="1084"/>
        <end position="1179"/>
    </location>
</feature>
<gene>
    <name evidence="5" type="ORF">Rhal01_01167</name>
</gene>
<keyword evidence="3" id="KW-0732">Signal</keyword>
<proteinExistence type="predicted"/>
<dbReference type="SUPFAM" id="SSF49899">
    <property type="entry name" value="Concanavalin A-like lectins/glucanases"/>
    <property type="match status" value="2"/>
</dbReference>
<dbReference type="InterPro" id="IPR005181">
    <property type="entry name" value="SASA"/>
</dbReference>
<feature type="region of interest" description="Disordered" evidence="2">
    <location>
        <begin position="862"/>
        <end position="891"/>
    </location>
</feature>
<dbReference type="InterPro" id="IPR003961">
    <property type="entry name" value="FN3_dom"/>
</dbReference>
<dbReference type="InterPro" id="IPR016024">
    <property type="entry name" value="ARM-type_fold"/>
</dbReference>
<dbReference type="InterPro" id="IPR046255">
    <property type="entry name" value="DUF6288"/>
</dbReference>
<dbReference type="CDD" id="cd00063">
    <property type="entry name" value="FN3"/>
    <property type="match status" value="2"/>
</dbReference>
<dbReference type="InterPro" id="IPR013320">
    <property type="entry name" value="ConA-like_dom_sf"/>
</dbReference>
<evidence type="ECO:0000256" key="3">
    <source>
        <dbReference type="SAM" id="SignalP"/>
    </source>
</evidence>
<dbReference type="SUPFAM" id="SSF48371">
    <property type="entry name" value="ARM repeat"/>
    <property type="match status" value="1"/>
</dbReference>
<evidence type="ECO:0000256" key="2">
    <source>
        <dbReference type="SAM" id="MobiDB-lite"/>
    </source>
</evidence>
<dbReference type="SUPFAM" id="SSF50156">
    <property type="entry name" value="PDZ domain-like"/>
    <property type="match status" value="1"/>
</dbReference>
<dbReference type="SMART" id="SM00060">
    <property type="entry name" value="FN3"/>
    <property type="match status" value="3"/>
</dbReference>
<dbReference type="SUPFAM" id="SSF49265">
    <property type="entry name" value="Fibronectin type III"/>
    <property type="match status" value="1"/>
</dbReference>
<feature type="domain" description="Fibronectin type-III" evidence="4">
    <location>
        <begin position="1547"/>
        <end position="1623"/>
    </location>
</feature>
<dbReference type="Pfam" id="PF13385">
    <property type="entry name" value="Laminin_G_3"/>
    <property type="match status" value="2"/>
</dbReference>
<dbReference type="Gene3D" id="2.60.120.200">
    <property type="match status" value="2"/>
</dbReference>
<feature type="chain" id="PRO_5047162781" description="Fibronectin type-III domain-containing protein" evidence="3">
    <location>
        <begin position="23"/>
        <end position="2140"/>
    </location>
</feature>
<keyword evidence="6" id="KW-1185">Reference proteome</keyword>
<organism evidence="5 6">
    <name type="scientific">Rubritalea halochordaticola</name>
    <dbReference type="NCBI Taxonomy" id="714537"/>
    <lineage>
        <taxon>Bacteria</taxon>
        <taxon>Pseudomonadati</taxon>
        <taxon>Verrucomicrobiota</taxon>
        <taxon>Verrucomicrobiia</taxon>
        <taxon>Verrucomicrobiales</taxon>
        <taxon>Rubritaleaceae</taxon>
        <taxon>Rubritalea</taxon>
    </lineage>
</organism>
<dbReference type="Gene3D" id="1.25.10.10">
    <property type="entry name" value="Leucine-rich Repeat Variant"/>
    <property type="match status" value="1"/>
</dbReference>
<dbReference type="InterPro" id="IPR036116">
    <property type="entry name" value="FN3_sf"/>
</dbReference>
<dbReference type="RefSeq" id="WP_346187854.1">
    <property type="nucleotide sequence ID" value="NZ_BAABRL010000003.1"/>
</dbReference>
<dbReference type="Pfam" id="PF03629">
    <property type="entry name" value="SASA"/>
    <property type="match status" value="1"/>
</dbReference>
<sequence length="2140" mass="231456">MPRFLQLLLIPLLLLTAMHSRGQSLSASKVYPRFAIGVTGIYATIENLEVTVSDVAAGSPADGLGFASGDVLTAVNSNTLLALTDPRVPLGQAITAAEASDGQLTFGVRNKTDITLTIPVIGTYAGNWPAGNCPKSAHIVNELVAYIVASQQADGSYSLEGQASGQDIGQYLASLFLLSTGDDSYLPNVQAHVQSLLPSITSNTTTSCWVLGYQGILLGEYYLRTGDASVLDALKALCDRAVEQQIGGGWSHGADPNPGYVQSGIMSSAGVPVLTTLILADECGVEFNRDAYKKALKLMYRMVGHGCVPYGNHRPELSWSNTNGRNAMLACAFTLLDDPTSGDTPHYQSAAKHLAMLVADSYHQPEFGHTGGGFNVMWRGMGSTHVPDEKDSHRQQQMQQLAWYYDLCRQPDGGFIMLPTPPNNTRYSGFGKVWASGSIGLTYTAPRKALRILGANRTAYSSSNTPPEFTWGNAADRDYLSYEHADGFTGTDAPHEVYQKLLGTDRLNTSVSYCENYLQHYSLMVRWWASSLLKDLNTTEAHEALLRAANHSDRRVRRAAFDALSGYSGWSRPMPKKIPSSVVSANFLPAITSTLQDPNSAYWDIDGALFALSNAEPEDIRAMLTEIDTHLQSDEWWLRESAFWALTGLSNTITGTEFARLSQAYARADSVFETGSMHAGFNQILSSGHDAFNFGQRALSIRDLATTFNTPNTGYESWNPVNYHTLYRGQAAHRAMMILQSFDPSVYRFIVPDIVHFLKDWQPGYQHNDYLMTGSPWQDGFLSVLNDHLGAYGRPIVEELETILAVYDTFPYGTAAQKLAIQDTVDTWRDTYDAHAPPSLPGEIATLLTYYDFEGDFLDAPSTGNTSDDLNNSSVSFASDSPTGHGTQSASFNGSASLVTSAYSEDLSPDSKAYTVMFWIKSSDNPELSKILSTHLKPAGGDAAQPAWSIDGSPQGLSLGFGGGGENQSSEWQSPTANLGGDGQWHHVAFVVANSAHPDYSGDAYGRTFVDGIEVGLDAKTTPWTDHLLGNTEGALTIGTNFNGQLDDIALYSGVVADRDIAAIAAGSQSPDAELQGPPPATELAPILGSPSVAASADSGAAVGCNLEQASAKVYLVWAHEDQGESSLNAWASASGGGWRDLGDHSLDTSFLELLTGLDSDRTYAFRFLAINDNGQDWSEAGSFTTPNSGRGETLRVFLLLGQSNMQGQAFTYDTENTANWNVPTMEFLLSGTPAATNYLNNLPFDFKNSLNADWLNPRSDVWAVHYDSQTGLTMDVQPTKDASSIYNGAGPLSPGFGVSTTFGSTFGAELVMGQRLGDYTGDPVFLFKSSRGGTTLGNDWRPPNAVTARGGEVGINYTQSINNFISFLDQLDADLADDGVLNDYNGATRYEISGVFWFQGWNEQYNDAPYTGSQLQAEYKDNLVDLIHSIRSADARIPDDLAMIIGESSDQHETLNTARIAAVDQLNTELPGSSAYFNTDNMIGTNYGDNENGVPFSTGWGYHFNARAEHFLEIGWKAAGSVLDLDLVDQAPEFFLGQPRQTALLFNQVDFDIAISGNADTIKIVWDTVDRGGTSLSDWSNTLDIPAWSGGNGELNLTLPNLTENTNYVLRVYAVSDIGGMPAWSSPLLFQTPYEDPPPVLGTPTFSNSSRDGMTITCDLLKSFADSIQIVWAEEDQGESDLSTWMSATGGGAMQFGPVERLGTVNEMISGMESGKIYHLRVRGENHQGVGWSPVIRVETKRMPWDLLLKVYYDFEPDGDPYNDTAGIYADDLAQQLNPLLSSDVSTNAKGSTQSVYFNGNSSLSTGAYSTDLGPDEDAMTIMFWIKGSDDQQENTATRVIFPARLPNRQYTTTRYWVIQGPGNNGSNGTKLDLRTRDYDLNALATSPAAKNGDIGALANTGQTEVWHHVTFVWSNSGDPNGDGAYTETYLDGVSVGIASASTACDGINIANADAQMIIGAENTINTTRDFTGYIDDFALFAGIVHPDEIAAVANGSKKPTEVTATRPIRFDTWIAGFDIDGGTVFNNDDDRDGIPNGVEYALGTDPGSFTAQLAPSTSNDGKLIYRHYQNLIATDGVTLSYEWSTDLKTFHKSGETVDGLTVTITPETNSPVLGTTTVTAETNSPTPNLFLRTSVQQN</sequence>
<dbReference type="EMBL" id="BAABRL010000003">
    <property type="protein sequence ID" value="GAA5494998.1"/>
    <property type="molecule type" value="Genomic_DNA"/>
</dbReference>
<dbReference type="Pfam" id="PF19805">
    <property type="entry name" value="DUF6288"/>
    <property type="match status" value="1"/>
</dbReference>
<dbReference type="Proteomes" id="UP001424741">
    <property type="component" value="Unassembled WGS sequence"/>
</dbReference>
<dbReference type="SUPFAM" id="SSF52266">
    <property type="entry name" value="SGNH hydrolase"/>
    <property type="match status" value="1"/>
</dbReference>
<feature type="domain" description="Fibronectin type-III" evidence="4">
    <location>
        <begin position="1638"/>
        <end position="1732"/>
    </location>
</feature>
<comment type="caution">
    <text evidence="5">The sequence shown here is derived from an EMBL/GenBank/DDBJ whole genome shotgun (WGS) entry which is preliminary data.</text>
</comment>
<reference evidence="5 6" key="1">
    <citation type="submission" date="2024-02" db="EMBL/GenBank/DDBJ databases">
        <title>Rubritalea halochordaticola NBRC 107102.</title>
        <authorList>
            <person name="Ichikawa N."/>
            <person name="Katano-Makiyama Y."/>
            <person name="Hidaka K."/>
        </authorList>
    </citation>
    <scope>NUCLEOTIDE SEQUENCE [LARGE SCALE GENOMIC DNA]</scope>
    <source>
        <strain evidence="5 6">NBRC 107102</strain>
    </source>
</reference>
<dbReference type="Gene3D" id="3.40.50.1110">
    <property type="entry name" value="SGNH hydrolase"/>
    <property type="match status" value="1"/>
</dbReference>
<keyword evidence="1" id="KW-0378">Hydrolase</keyword>
<evidence type="ECO:0000259" key="4">
    <source>
        <dbReference type="SMART" id="SM00060"/>
    </source>
</evidence>
<evidence type="ECO:0000313" key="6">
    <source>
        <dbReference type="Proteomes" id="UP001424741"/>
    </source>
</evidence>
<dbReference type="InterPro" id="IPR036034">
    <property type="entry name" value="PDZ_sf"/>
</dbReference>
<dbReference type="InterPro" id="IPR036514">
    <property type="entry name" value="SGNH_hydro_sf"/>
</dbReference>
<dbReference type="InterPro" id="IPR011989">
    <property type="entry name" value="ARM-like"/>
</dbReference>
<feature type="signal peptide" evidence="3">
    <location>
        <begin position="1"/>
        <end position="22"/>
    </location>
</feature>
<evidence type="ECO:0000256" key="1">
    <source>
        <dbReference type="ARBA" id="ARBA00022801"/>
    </source>
</evidence>
<protein>
    <recommendedName>
        <fullName evidence="4">Fibronectin type-III domain-containing protein</fullName>
    </recommendedName>
</protein>